<sequence length="475" mass="53696">MENNRSHSSSTSQQAPSNNSTLSSTSNSKQAAANKQRNQSYSYPQQRNRSYQEQQQQNNRSYPQQQQQSNRSYPQQQQVNRLYQEQQQSRSYRQRQGAASSSRNNNSIYSNNSQSLSTNYAGGTDRVDEKMRRESRSKRFGNACANQSEINYSRHNAVGAGVSTRRNYYQGGKDTAVKEIDADSLSVKGTCQALEKCFLRLTSAPDPATVRPEEVLEKALLMVQKSQKNYLYKCDQLKSIRQDLTVQRIRNELTVQVYETHARLAIEVRDLSEYNQCQSQLQELYAEGKKGCDMEFSAYNLLSIILHSNSNRDLLSAMSRLSVNARKDEAVKHALAVRAAVTSENYVLFFRLYKEAPNLSTCLMDLYVEKMRYTAVKCISRSYRPTLPVAYVAQILGFSSVLLPDEPSDEKDANGLEECAEWLKAHGACLMDNTGDFLLDTKASTSSLFMPKPEVEVAHGDATLSVNDFLTRAFS</sequence>
<dbReference type="GO" id="GO:0005634">
    <property type="term" value="C:nucleus"/>
    <property type="evidence" value="ECO:0007669"/>
    <property type="project" value="TreeGrafter"/>
</dbReference>
<protein>
    <recommendedName>
        <fullName evidence="2">PCI domain-containing protein</fullName>
    </recommendedName>
</protein>
<proteinExistence type="predicted"/>
<dbReference type="InterPro" id="IPR045107">
    <property type="entry name" value="SAC3/GANP/THP3"/>
</dbReference>
<dbReference type="Proteomes" id="UP000593563">
    <property type="component" value="Unassembled WGS sequence"/>
</dbReference>
<keyword evidence="4" id="KW-1185">Reference proteome</keyword>
<comment type="caution">
    <text evidence="3">The sequence shown here is derived from an EMBL/GenBank/DDBJ whole genome shotgun (WGS) entry which is preliminary data.</text>
</comment>
<feature type="compositionally biased region" description="Low complexity" evidence="1">
    <location>
        <begin position="6"/>
        <end position="28"/>
    </location>
</feature>
<evidence type="ECO:0000259" key="2">
    <source>
        <dbReference type="PROSITE" id="PS50250"/>
    </source>
</evidence>
<feature type="compositionally biased region" description="Basic and acidic residues" evidence="1">
    <location>
        <begin position="125"/>
        <end position="134"/>
    </location>
</feature>
<dbReference type="Pfam" id="PF03399">
    <property type="entry name" value="SAC3_GANP"/>
    <property type="match status" value="1"/>
</dbReference>
<accession>A0A6L5B900</accession>
<dbReference type="PANTHER" id="PTHR12436">
    <property type="entry name" value="80 KDA MCM3-ASSOCIATED PROTEIN"/>
    <property type="match status" value="1"/>
</dbReference>
<name>A0A6L5B900_APIGR</name>
<dbReference type="PROSITE" id="PS50250">
    <property type="entry name" value="PCI"/>
    <property type="match status" value="1"/>
</dbReference>
<evidence type="ECO:0000313" key="3">
    <source>
        <dbReference type="EMBL" id="KAF1001988.1"/>
    </source>
</evidence>
<gene>
    <name evidence="3" type="ORF">AG4045_016138</name>
</gene>
<dbReference type="AlphaFoldDB" id="A0A6L5B900"/>
<organism evidence="3 4">
    <name type="scientific">Apium graveolens</name>
    <name type="common">Celery</name>
    <dbReference type="NCBI Taxonomy" id="4045"/>
    <lineage>
        <taxon>Eukaryota</taxon>
        <taxon>Viridiplantae</taxon>
        <taxon>Streptophyta</taxon>
        <taxon>Embryophyta</taxon>
        <taxon>Tracheophyta</taxon>
        <taxon>Spermatophyta</taxon>
        <taxon>Magnoliopsida</taxon>
        <taxon>eudicotyledons</taxon>
        <taxon>Gunneridae</taxon>
        <taxon>Pentapetalae</taxon>
        <taxon>asterids</taxon>
        <taxon>campanulids</taxon>
        <taxon>Apiales</taxon>
        <taxon>Apiaceae</taxon>
        <taxon>Apioideae</taxon>
        <taxon>apioid superclade</taxon>
        <taxon>Apieae</taxon>
        <taxon>Apium</taxon>
    </lineage>
</organism>
<dbReference type="Gene3D" id="1.25.40.990">
    <property type="match status" value="1"/>
</dbReference>
<dbReference type="InterPro" id="IPR000717">
    <property type="entry name" value="PCI_dom"/>
</dbReference>
<dbReference type="PANTHER" id="PTHR12436:SF4">
    <property type="entry name" value="LEUKOCYTE RECEPTOR CLUSTER MEMBER 8"/>
    <property type="match status" value="1"/>
</dbReference>
<feature type="compositionally biased region" description="Low complexity" evidence="1">
    <location>
        <begin position="44"/>
        <end position="117"/>
    </location>
</feature>
<feature type="domain" description="PCI" evidence="2">
    <location>
        <begin position="270"/>
        <end position="453"/>
    </location>
</feature>
<feature type="region of interest" description="Disordered" evidence="1">
    <location>
        <begin position="1"/>
        <end position="139"/>
    </location>
</feature>
<evidence type="ECO:0000313" key="4">
    <source>
        <dbReference type="Proteomes" id="UP000593563"/>
    </source>
</evidence>
<reference evidence="3" key="1">
    <citation type="submission" date="2020-01" db="EMBL/GenBank/DDBJ databases">
        <title>The Celery Genome Sequence Reveals Sequential Paleo-tetraploidization, Resistance Gene Elimination, Karyotype Evolution, and Functional Innovation in Apiales.</title>
        <authorList>
            <person name="Song X."/>
        </authorList>
    </citation>
    <scope>NUCLEOTIDE SEQUENCE</scope>
    <source>
        <tissue evidence="3">Leaf</tissue>
    </source>
</reference>
<dbReference type="FunFam" id="1.25.40.990:FF:000005">
    <property type="entry name" value="Putative SAC3/GANP family protein"/>
    <property type="match status" value="1"/>
</dbReference>
<dbReference type="InterPro" id="IPR005062">
    <property type="entry name" value="SAC3/GANP/THP3_conserved"/>
</dbReference>
<feature type="compositionally biased region" description="Polar residues" evidence="1">
    <location>
        <begin position="29"/>
        <end position="43"/>
    </location>
</feature>
<evidence type="ECO:0000256" key="1">
    <source>
        <dbReference type="SAM" id="MobiDB-lite"/>
    </source>
</evidence>
<dbReference type="EMBL" id="WRXP01001966">
    <property type="protein sequence ID" value="KAF1001988.1"/>
    <property type="molecule type" value="Genomic_DNA"/>
</dbReference>